<gene>
    <name evidence="2" type="ORF">JY651_50585</name>
</gene>
<dbReference type="InterPro" id="IPR019734">
    <property type="entry name" value="TPR_rpt"/>
</dbReference>
<dbReference type="SMART" id="SM00028">
    <property type="entry name" value="TPR"/>
    <property type="match status" value="4"/>
</dbReference>
<dbReference type="InterPro" id="IPR035897">
    <property type="entry name" value="Toll_tir_struct_dom_sf"/>
</dbReference>
<organism evidence="2 3">
    <name type="scientific">Pyxidicoccus parkwayensis</name>
    <dbReference type="NCBI Taxonomy" id="2813578"/>
    <lineage>
        <taxon>Bacteria</taxon>
        <taxon>Pseudomonadati</taxon>
        <taxon>Myxococcota</taxon>
        <taxon>Myxococcia</taxon>
        <taxon>Myxococcales</taxon>
        <taxon>Cystobacterineae</taxon>
        <taxon>Myxococcaceae</taxon>
        <taxon>Pyxidicoccus</taxon>
    </lineage>
</organism>
<proteinExistence type="predicted"/>
<dbReference type="RefSeq" id="WP_206724812.1">
    <property type="nucleotide sequence ID" value="NZ_CP071090.1"/>
</dbReference>
<accession>A0ABX7NWC8</accession>
<dbReference type="EMBL" id="CP071090">
    <property type="protein sequence ID" value="QSQ23237.1"/>
    <property type="molecule type" value="Genomic_DNA"/>
</dbReference>
<dbReference type="PANTHER" id="PTHR46082:SF6">
    <property type="entry name" value="AAA+ ATPASE DOMAIN-CONTAINING PROTEIN-RELATED"/>
    <property type="match status" value="1"/>
</dbReference>
<dbReference type="Gene3D" id="3.40.50.10140">
    <property type="entry name" value="Toll/interleukin-1 receptor homology (TIR) domain"/>
    <property type="match status" value="1"/>
</dbReference>
<protein>
    <submittedName>
        <fullName evidence="2">Toll/interleukin-1 receptor domain-containing protein</fullName>
    </submittedName>
</protein>
<dbReference type="InterPro" id="IPR053137">
    <property type="entry name" value="NLR-like"/>
</dbReference>
<dbReference type="Pfam" id="PF13424">
    <property type="entry name" value="TPR_12"/>
    <property type="match status" value="1"/>
</dbReference>
<dbReference type="Gene3D" id="1.25.40.10">
    <property type="entry name" value="Tetratricopeptide repeat domain"/>
    <property type="match status" value="2"/>
</dbReference>
<dbReference type="SUPFAM" id="SSF52540">
    <property type="entry name" value="P-loop containing nucleoside triphosphate hydrolases"/>
    <property type="match status" value="1"/>
</dbReference>
<keyword evidence="2" id="KW-0675">Receptor</keyword>
<dbReference type="SUPFAM" id="SSF48452">
    <property type="entry name" value="TPR-like"/>
    <property type="match status" value="2"/>
</dbReference>
<feature type="domain" description="TIR" evidence="1">
    <location>
        <begin position="5"/>
        <end position="80"/>
    </location>
</feature>
<evidence type="ECO:0000259" key="1">
    <source>
        <dbReference type="Pfam" id="PF13676"/>
    </source>
</evidence>
<dbReference type="SUPFAM" id="SSF52200">
    <property type="entry name" value="Toll/Interleukin receptor TIR domain"/>
    <property type="match status" value="1"/>
</dbReference>
<dbReference type="Pfam" id="PF13374">
    <property type="entry name" value="TPR_10"/>
    <property type="match status" value="4"/>
</dbReference>
<dbReference type="PANTHER" id="PTHR46082">
    <property type="entry name" value="ATP/GTP-BINDING PROTEIN-RELATED"/>
    <property type="match status" value="1"/>
</dbReference>
<dbReference type="InterPro" id="IPR027417">
    <property type="entry name" value="P-loop_NTPase"/>
</dbReference>
<keyword evidence="3" id="KW-1185">Reference proteome</keyword>
<sequence length="990" mass="109591">MDWPVFISYARSTSREQAEALHRALGEEVAFLDTSGIELGQRFPGVLADALLGARVIVVFVDEAYFTRWYCLWELRTALTPFMALPPDASEADKSLSLASIVLALPPEGGASRALERLPPLLRSIQWPSSNQTERLAQWVRACLTGESLPLAARVERLGLLEQTRARLLQESALPPPRSLAGLRLHPLELPPSIGPSFVGREDDLWRIDFALTTSRTGEGSAAALSGALEAGGGFGKTRLALEYLHRLGPLRFPGGLFWVDADVNDERLEEQLHGILSALRKDVPPLAEFRKQQRDARHELARVLHETSSKEPILYVVDNVPEPSPGQSPRSLGTWCPARGKVALLVTSRVRLSLGAEGVQALPVATLAPEAAMALLTEQVDRASIAASEWALITEWVGHLPLALELLNRTMRAGAITGAELLEKARRVGPALELDRQMEALRAHLPEGQLRGVTEALSISYERLPQGAQNAARFLAQLSPAPIPMALLDAMKPLFTPQVRAFLTQRSFVTGATGGRVPMFGFMHRVLADFLRSRSSRPELELEMAVAVISTVMDPKASEHPEHWPVLDAFAPHAEWLFARSKEIARAEFAVSLGLGLGNLRARQGLVNATADVRNSVARRAGESLGGEHRATLAAKNDLGDALRRQGNLPGARRLLEETLDIQRRVHGEEHPETLTVMNNYSLVLADLGEPTARPLAEHVLNARLRLLGEEHPETVTSMANLATIHFDQGELQKALTLHERTLRIRLRTVGKEHPETLLSMGNVASTLRRMGDLSAARSMQEELLKISWRLLGKEHPESLNTMNNLAVTLFARSDFAGARRLQEEALAIFQRTLGQAHPETLNVKMNLAYTLRKQGDLIGSYAMYEEVLDLRRQKLGELHPATLDSWSACFHALWEEEDFRRVRVLQERGLRIMENAARSRSAPIVTMAWRLFLACDYLDDIAAAQSVLNQHLLWLLDCSPESLDADLRKTREQVAQCLATRGTPHHRE</sequence>
<evidence type="ECO:0000313" key="2">
    <source>
        <dbReference type="EMBL" id="QSQ23237.1"/>
    </source>
</evidence>
<dbReference type="InterPro" id="IPR011990">
    <property type="entry name" value="TPR-like_helical_dom_sf"/>
</dbReference>
<evidence type="ECO:0000313" key="3">
    <source>
        <dbReference type="Proteomes" id="UP000662747"/>
    </source>
</evidence>
<reference evidence="2 3" key="1">
    <citation type="submission" date="2021-02" db="EMBL/GenBank/DDBJ databases">
        <title>De Novo genome assembly of isolated myxobacteria.</title>
        <authorList>
            <person name="Stevens D.C."/>
        </authorList>
    </citation>
    <scope>NUCLEOTIDE SEQUENCE [LARGE SCALE GENOMIC DNA]</scope>
    <source>
        <strain evidence="3">SCPEA02</strain>
    </source>
</reference>
<dbReference type="Gene3D" id="3.40.50.300">
    <property type="entry name" value="P-loop containing nucleotide triphosphate hydrolases"/>
    <property type="match status" value="1"/>
</dbReference>
<name>A0ABX7NWC8_9BACT</name>
<dbReference type="Pfam" id="PF13676">
    <property type="entry name" value="TIR_2"/>
    <property type="match status" value="1"/>
</dbReference>
<dbReference type="InterPro" id="IPR000157">
    <property type="entry name" value="TIR_dom"/>
</dbReference>
<dbReference type="Proteomes" id="UP000662747">
    <property type="component" value="Chromosome"/>
</dbReference>